<dbReference type="InterPro" id="IPR029061">
    <property type="entry name" value="THDP-binding"/>
</dbReference>
<dbReference type="Pfam" id="PF02776">
    <property type="entry name" value="TPP_enzyme_N"/>
    <property type="match status" value="1"/>
</dbReference>
<keyword evidence="3" id="KW-0460">Magnesium</keyword>
<dbReference type="InterPro" id="IPR013342">
    <property type="entry name" value="Mandelate_racemase_C"/>
</dbReference>
<dbReference type="SUPFAM" id="SSF52467">
    <property type="entry name" value="DHS-like NAD/FAD-binding domain"/>
    <property type="match status" value="1"/>
</dbReference>
<keyword evidence="1" id="KW-0808">Transferase</keyword>
<keyword evidence="9" id="KW-1185">Reference proteome</keyword>
<dbReference type="Gene3D" id="3.20.20.120">
    <property type="entry name" value="Enolase-like C-terminal domain"/>
    <property type="match status" value="1"/>
</dbReference>
<keyword evidence="4" id="KW-0786">Thiamine pyrophosphate</keyword>
<keyword evidence="5" id="KW-0464">Manganese</keyword>
<dbReference type="NCBIfam" id="TIGR00173">
    <property type="entry name" value="menD"/>
    <property type="match status" value="1"/>
</dbReference>
<dbReference type="GO" id="GO:0070204">
    <property type="term" value="F:2-succinyl-5-enolpyruvyl-6-hydroxy-3-cyclohexene-1-carboxylic-acid synthase activity"/>
    <property type="evidence" value="ECO:0007669"/>
    <property type="project" value="InterPro"/>
</dbReference>
<dbReference type="InterPro" id="IPR029065">
    <property type="entry name" value="Enolase_C-like"/>
</dbReference>
<dbReference type="Gene3D" id="3.40.50.1820">
    <property type="entry name" value="alpha/beta hydrolase"/>
    <property type="match status" value="1"/>
</dbReference>
<evidence type="ECO:0000313" key="9">
    <source>
        <dbReference type="Proteomes" id="UP000663760"/>
    </source>
</evidence>
<dbReference type="Gene3D" id="3.40.50.970">
    <property type="match status" value="3"/>
</dbReference>
<keyword evidence="2" id="KW-0479">Metal-binding</keyword>
<evidence type="ECO:0000256" key="6">
    <source>
        <dbReference type="ARBA" id="ARBA00023239"/>
    </source>
</evidence>
<protein>
    <recommendedName>
        <fullName evidence="7">Mandelate racemase/muconate lactonizing enzyme C-terminal domain-containing protein</fullName>
    </recommendedName>
</protein>
<dbReference type="GO" id="GO:0046872">
    <property type="term" value="F:metal ion binding"/>
    <property type="evidence" value="ECO:0007669"/>
    <property type="project" value="UniProtKB-KW"/>
</dbReference>
<dbReference type="NCBIfam" id="TIGR01927">
    <property type="entry name" value="menC_gam_Gplu"/>
    <property type="match status" value="1"/>
</dbReference>
<sequence>MVSSVTAVSDLCNKSWYLSVHEQSSLIEMKDTNMVVHINGKFMENMAAEGHNFQMEQFQTRCHAYFRLSASVALATDVFEGHRRSSVSVSKCANINAVWASLLVEEFVRLGLTYFCIAPGSRSSPLAISASAHQLTTCISCYDERSLAYHAVGYARGSLRPAVVITSSGTAVSNLLPAGCCLVHDGIKSRGWYYHMNSRFVPLFFSSFAVDVVEAKQDFLPILLLTADRPPELHDTGANQAINQVNHFGEFVKHSFSLPPPTDDIPARMVLTTIDSAVYIATHPAQGPVHINCPFREPLENYPREWTVKCLKGLDNWMSNHIPFSKYYNIQNFSVCGQINEVLRIVQDAERGILIIGGLHSDDEIWAALLLAKQLLWPVVTDILSGLRLRKLHGAFSDMDNLLFVDHLDHVLVSDSARIWVEPDAVLQIGSRITSKRISQWLAFHSPRSYILVDKHPYRHDHSHIVTHRIQSTVAEFAESLRNNYFPQKMSKWSRFLEMLNNTVAREISFQISAEYSLTEPHVAHGIAESLRDNAALFIGNSMAVRDTDMFARGWVGPSSSTLHQFLCDGLPLQGIRVAGNRGASGIDGLLSAAVGFAVGCNKRVLCMVGDVSFLHDTNGLAILNQRIQRRPMTILVINNHGGAIFSLLPLEETTDLDTLHKYFYTSHDISVKKLCEAHSVRHLHVQTKMELQLALSICQQSQRDSVIEVESTIKSNSTFHSILKWSAGQITNQALHVLSPVQDRVLDPVSLCKIEKMEYSMYRIQLALPLTSGPKNSEGNSLYKEGYILSLTLDDGSVGHGEVAPIGIHKENLEDVEEQLRFLVHVIEGSEINNLLPILRGSFSSWFWRYLGIKPSTIFPSVRCGIEMAVLLALAKQRGSSFCDTVFGYAEPSVNISSLSVKTDDVRMKRSGIQVCALVDCNGTPEEVSHVVSQMVAEGFTTIKLKVARRKDPLEDAAVVKEIRNRIGHEINLRVDANRNWSYEEAVLFGSRVKHCSLQYIEEPVQFEEDIIKFCKETNLSVALDETIDNIKGDLLRRLEKFVHPGIVAVVIKPSVVGGFENAALIAQWAQQHEKMAVISSAFESSLSLASYVLFSYHLECQAAAISTARGNEPRSVTAHGLGTYRWLKEDLAAETISVSTHPNGNIMEASVEDAGRLLQRFKTDKRTIHRSYCGEQMKPYRWTLDDVNFSCSIKVQEVGIADNQVTVFLHGFLGAGDDWIPIMKALSASTRCISVDLPGHGESEIAWKVENGASSMSVELVGDILHKLLSDATKKKVVLVGYSMGARIALYMATKYRDKIEGTVLISGSPGIRDDAVRRTRLAQDDARARYLSSHGLECFLKTWYAGDLWNSLRDHPHFRKIVSNRQRQGDAQALAQALSGLSIGRQRPLWEELRTLQKPILLVFGEKDTNEKVHSETEDDLIINLLAQFIDRPLLAKLQCLKSTSS</sequence>
<dbReference type="Proteomes" id="UP000663760">
    <property type="component" value="Chromosome 14"/>
</dbReference>
<dbReference type="OrthoDB" id="8119704at2759"/>
<feature type="domain" description="Mandelate racemase/muconate lactonizing enzyme C-terminal" evidence="7">
    <location>
        <begin position="926"/>
        <end position="1022"/>
    </location>
</feature>
<evidence type="ECO:0000256" key="4">
    <source>
        <dbReference type="ARBA" id="ARBA00023052"/>
    </source>
</evidence>
<organism evidence="8 9">
    <name type="scientific">Spirodela intermedia</name>
    <name type="common">Intermediate duckweed</name>
    <dbReference type="NCBI Taxonomy" id="51605"/>
    <lineage>
        <taxon>Eukaryota</taxon>
        <taxon>Viridiplantae</taxon>
        <taxon>Streptophyta</taxon>
        <taxon>Embryophyta</taxon>
        <taxon>Tracheophyta</taxon>
        <taxon>Spermatophyta</taxon>
        <taxon>Magnoliopsida</taxon>
        <taxon>Liliopsida</taxon>
        <taxon>Araceae</taxon>
        <taxon>Lemnoideae</taxon>
        <taxon>Spirodela</taxon>
    </lineage>
</organism>
<dbReference type="SFLD" id="SFLDS00001">
    <property type="entry name" value="Enolase"/>
    <property type="match status" value="1"/>
</dbReference>
<dbReference type="Pfam" id="PF16582">
    <property type="entry name" value="TPP_enzyme_M_2"/>
    <property type="match status" value="1"/>
</dbReference>
<dbReference type="SFLD" id="SFLDF00009">
    <property type="entry name" value="o-succinylbenzoate_synthase"/>
    <property type="match status" value="1"/>
</dbReference>
<dbReference type="InterPro" id="IPR036849">
    <property type="entry name" value="Enolase-like_C_sf"/>
</dbReference>
<dbReference type="Gene3D" id="3.30.390.10">
    <property type="entry name" value="Enolase-like, N-terminal domain"/>
    <property type="match status" value="1"/>
</dbReference>
<dbReference type="InterPro" id="IPR012001">
    <property type="entry name" value="Thiamin_PyroP_enz_TPP-bd_dom"/>
</dbReference>
<dbReference type="GO" id="GO:0030976">
    <property type="term" value="F:thiamine pyrophosphate binding"/>
    <property type="evidence" value="ECO:0007669"/>
    <property type="project" value="InterPro"/>
</dbReference>
<dbReference type="GO" id="GO:0009234">
    <property type="term" value="P:menaquinone biosynthetic process"/>
    <property type="evidence" value="ECO:0007669"/>
    <property type="project" value="InterPro"/>
</dbReference>
<dbReference type="GO" id="GO:0016829">
    <property type="term" value="F:lyase activity"/>
    <property type="evidence" value="ECO:0007669"/>
    <property type="project" value="UniProtKB-KW"/>
</dbReference>
<dbReference type="SUPFAM" id="SSF54826">
    <property type="entry name" value="Enolase N-terminal domain-like"/>
    <property type="match status" value="1"/>
</dbReference>
<dbReference type="PANTHER" id="PTHR42916:SF1">
    <property type="entry name" value="PROTEIN PHYLLO, CHLOROPLASTIC"/>
    <property type="match status" value="1"/>
</dbReference>
<dbReference type="PANTHER" id="PTHR42916">
    <property type="entry name" value="2-SUCCINYL-5-ENOLPYRUVYL-6-HYDROXY-3-CYCLOHEXENE-1-CARBOXYLATE SYNTHASE"/>
    <property type="match status" value="1"/>
</dbReference>
<dbReference type="SMART" id="SM00922">
    <property type="entry name" value="MR_MLE"/>
    <property type="match status" value="1"/>
</dbReference>
<dbReference type="InterPro" id="IPR032264">
    <property type="entry name" value="MenD_middle"/>
</dbReference>
<evidence type="ECO:0000256" key="5">
    <source>
        <dbReference type="ARBA" id="ARBA00023211"/>
    </source>
</evidence>
<evidence type="ECO:0000259" key="7">
    <source>
        <dbReference type="SMART" id="SM00922"/>
    </source>
</evidence>
<evidence type="ECO:0000256" key="1">
    <source>
        <dbReference type="ARBA" id="ARBA00022679"/>
    </source>
</evidence>
<dbReference type="Gene3D" id="3.40.50.1220">
    <property type="entry name" value="TPP-binding domain"/>
    <property type="match status" value="1"/>
</dbReference>
<dbReference type="GO" id="GO:0009063">
    <property type="term" value="P:amino acid catabolic process"/>
    <property type="evidence" value="ECO:0007669"/>
    <property type="project" value="InterPro"/>
</dbReference>
<accession>A0A7I8LCM7</accession>
<dbReference type="InterPro" id="IPR029058">
    <property type="entry name" value="AB_hydrolase_fold"/>
</dbReference>
<dbReference type="SUPFAM" id="SSF53474">
    <property type="entry name" value="alpha/beta-Hydrolases"/>
    <property type="match status" value="1"/>
</dbReference>
<evidence type="ECO:0000313" key="8">
    <source>
        <dbReference type="EMBL" id="CAA7407751.1"/>
    </source>
</evidence>
<evidence type="ECO:0000256" key="3">
    <source>
        <dbReference type="ARBA" id="ARBA00022842"/>
    </source>
</evidence>
<name>A0A7I8LCM7_SPIIN</name>
<reference evidence="8" key="1">
    <citation type="submission" date="2020-02" db="EMBL/GenBank/DDBJ databases">
        <authorList>
            <person name="Scholz U."/>
            <person name="Mascher M."/>
            <person name="Fiebig A."/>
        </authorList>
    </citation>
    <scope>NUCLEOTIDE SEQUENCE</scope>
</reference>
<dbReference type="InterPro" id="IPR000073">
    <property type="entry name" value="AB_hydrolase_1"/>
</dbReference>
<dbReference type="SFLD" id="SFLDG00180">
    <property type="entry name" value="muconate_cycloisomerase"/>
    <property type="match status" value="1"/>
</dbReference>
<evidence type="ECO:0000256" key="2">
    <source>
        <dbReference type="ARBA" id="ARBA00022723"/>
    </source>
</evidence>
<dbReference type="Pfam" id="PF02775">
    <property type="entry name" value="TPP_enzyme_C"/>
    <property type="match status" value="1"/>
</dbReference>
<dbReference type="Pfam" id="PF00561">
    <property type="entry name" value="Abhydrolase_1"/>
    <property type="match status" value="1"/>
</dbReference>
<dbReference type="InterPro" id="IPR029035">
    <property type="entry name" value="DHS-like_NAD/FAD-binding_dom"/>
</dbReference>
<dbReference type="SUPFAM" id="SSF52518">
    <property type="entry name" value="Thiamin diphosphate-binding fold (THDP-binding)"/>
    <property type="match status" value="3"/>
</dbReference>
<dbReference type="PROSITE" id="PS00909">
    <property type="entry name" value="MR_MLE_2"/>
    <property type="match status" value="1"/>
</dbReference>
<dbReference type="CDD" id="cd02009">
    <property type="entry name" value="TPP_SHCHC_synthase"/>
    <property type="match status" value="1"/>
</dbReference>
<keyword evidence="6" id="KW-0456">Lyase</keyword>
<dbReference type="Pfam" id="PF13378">
    <property type="entry name" value="MR_MLE_C"/>
    <property type="match status" value="1"/>
</dbReference>
<dbReference type="CDD" id="cd07037">
    <property type="entry name" value="TPP_PYR_MenD"/>
    <property type="match status" value="1"/>
</dbReference>
<dbReference type="InterPro" id="IPR018110">
    <property type="entry name" value="Mandel_Rmase/mucon_lact_enz_CS"/>
</dbReference>
<dbReference type="InterPro" id="IPR011766">
    <property type="entry name" value="TPP_enzyme_TPP-bd"/>
</dbReference>
<gene>
    <name evidence="8" type="ORF">SI8410_14018429</name>
</gene>
<dbReference type="InterPro" id="IPR004433">
    <property type="entry name" value="MenaQ_synth_MenD"/>
</dbReference>
<dbReference type="InterPro" id="IPR029017">
    <property type="entry name" value="Enolase-like_N"/>
</dbReference>
<dbReference type="SUPFAM" id="SSF51604">
    <property type="entry name" value="Enolase C-terminal domain-like"/>
    <property type="match status" value="1"/>
</dbReference>
<proteinExistence type="inferred from homology"/>
<dbReference type="EMBL" id="LR746277">
    <property type="protein sequence ID" value="CAA7407751.1"/>
    <property type="molecule type" value="Genomic_DNA"/>
</dbReference>
<dbReference type="HAMAP" id="MF_01659">
    <property type="entry name" value="MenD"/>
    <property type="match status" value="1"/>
</dbReference>